<organism evidence="1 2">
    <name type="scientific">Reticulomyxa filosa</name>
    <dbReference type="NCBI Taxonomy" id="46433"/>
    <lineage>
        <taxon>Eukaryota</taxon>
        <taxon>Sar</taxon>
        <taxon>Rhizaria</taxon>
        <taxon>Retaria</taxon>
        <taxon>Foraminifera</taxon>
        <taxon>Monothalamids</taxon>
        <taxon>Reticulomyxidae</taxon>
        <taxon>Reticulomyxa</taxon>
    </lineage>
</organism>
<name>X6LPW6_RETFI</name>
<sequence>MDDWSCNVVNRLMNLKSALLSSCNEMDLVVGHEGHCIYLSLCKKLNFILVRVDNRWMDTVPLDTPHPNNGSLIQPYLAAYFELNGLDIDKNKEWLREYITNATILKDSDSNESMKHLYCSDNSPPREGN</sequence>
<gene>
    <name evidence="1" type="ORF">RFI_34213</name>
</gene>
<dbReference type="AlphaFoldDB" id="X6LPW6"/>
<accession>X6LPW6</accession>
<comment type="caution">
    <text evidence="1">The sequence shown here is derived from an EMBL/GenBank/DDBJ whole genome shotgun (WGS) entry which is preliminary data.</text>
</comment>
<feature type="non-terminal residue" evidence="1">
    <location>
        <position position="129"/>
    </location>
</feature>
<keyword evidence="2" id="KW-1185">Reference proteome</keyword>
<proteinExistence type="predicted"/>
<dbReference type="EMBL" id="ASPP01033940">
    <property type="protein sequence ID" value="ETO03197.1"/>
    <property type="molecule type" value="Genomic_DNA"/>
</dbReference>
<evidence type="ECO:0000313" key="1">
    <source>
        <dbReference type="EMBL" id="ETO03197.1"/>
    </source>
</evidence>
<protein>
    <submittedName>
        <fullName evidence="1">Uncharacterized protein</fullName>
    </submittedName>
</protein>
<evidence type="ECO:0000313" key="2">
    <source>
        <dbReference type="Proteomes" id="UP000023152"/>
    </source>
</evidence>
<dbReference type="Proteomes" id="UP000023152">
    <property type="component" value="Unassembled WGS sequence"/>
</dbReference>
<reference evidence="1 2" key="1">
    <citation type="journal article" date="2013" name="Curr. Biol.">
        <title>The Genome of the Foraminiferan Reticulomyxa filosa.</title>
        <authorList>
            <person name="Glockner G."/>
            <person name="Hulsmann N."/>
            <person name="Schleicher M."/>
            <person name="Noegel A.A."/>
            <person name="Eichinger L."/>
            <person name="Gallinger C."/>
            <person name="Pawlowski J."/>
            <person name="Sierra R."/>
            <person name="Euteneuer U."/>
            <person name="Pillet L."/>
            <person name="Moustafa A."/>
            <person name="Platzer M."/>
            <person name="Groth M."/>
            <person name="Szafranski K."/>
            <person name="Schliwa M."/>
        </authorList>
    </citation>
    <scope>NUCLEOTIDE SEQUENCE [LARGE SCALE GENOMIC DNA]</scope>
</reference>